<dbReference type="Proteomes" id="UP001642406">
    <property type="component" value="Unassembled WGS sequence"/>
</dbReference>
<evidence type="ECO:0000256" key="1">
    <source>
        <dbReference type="SAM" id="MobiDB-lite"/>
    </source>
</evidence>
<protein>
    <recommendedName>
        <fullName evidence="4">DUF4440 domain-containing protein</fullName>
    </recommendedName>
</protein>
<feature type="compositionally biased region" description="Polar residues" evidence="1">
    <location>
        <begin position="1"/>
        <end position="22"/>
    </location>
</feature>
<organism evidence="2 3">
    <name type="scientific">Sporothrix bragantina</name>
    <dbReference type="NCBI Taxonomy" id="671064"/>
    <lineage>
        <taxon>Eukaryota</taxon>
        <taxon>Fungi</taxon>
        <taxon>Dikarya</taxon>
        <taxon>Ascomycota</taxon>
        <taxon>Pezizomycotina</taxon>
        <taxon>Sordariomycetes</taxon>
        <taxon>Sordariomycetidae</taxon>
        <taxon>Ophiostomatales</taxon>
        <taxon>Ophiostomataceae</taxon>
        <taxon>Sporothrix</taxon>
    </lineage>
</organism>
<evidence type="ECO:0008006" key="4">
    <source>
        <dbReference type="Google" id="ProtNLM"/>
    </source>
</evidence>
<keyword evidence="3" id="KW-1185">Reference proteome</keyword>
<evidence type="ECO:0000313" key="2">
    <source>
        <dbReference type="EMBL" id="CAK7211273.1"/>
    </source>
</evidence>
<comment type="caution">
    <text evidence="2">The sequence shown here is derived from an EMBL/GenBank/DDBJ whole genome shotgun (WGS) entry which is preliminary data.</text>
</comment>
<name>A0ABP0AVG7_9PEZI</name>
<reference evidence="2 3" key="1">
    <citation type="submission" date="2024-01" db="EMBL/GenBank/DDBJ databases">
        <authorList>
            <person name="Allen C."/>
            <person name="Tagirdzhanova G."/>
        </authorList>
    </citation>
    <scope>NUCLEOTIDE SEQUENCE [LARGE SCALE GENOMIC DNA]</scope>
</reference>
<sequence>MPTVLGLTNESHSKLQDMSTQPIGPDNKGRLSTILQRNVAAGRAMDTQLWRALCDEPASAVAYMAKDCVITSPLIPPVEGDEDKGTSVVAGKEEVEKALSDMPPLLSYKFHDIKVVQIDLMAVAAVYRVTVSRRKEGGGKDKRDEIEDLEMVAHSSWRQTAGADWELCGHCAGFSE</sequence>
<dbReference type="InterPro" id="IPR032710">
    <property type="entry name" value="NTF2-like_dom_sf"/>
</dbReference>
<dbReference type="SUPFAM" id="SSF54427">
    <property type="entry name" value="NTF2-like"/>
    <property type="match status" value="1"/>
</dbReference>
<evidence type="ECO:0000313" key="3">
    <source>
        <dbReference type="Proteomes" id="UP001642406"/>
    </source>
</evidence>
<accession>A0ABP0AVG7</accession>
<gene>
    <name evidence="2" type="ORF">SBRCBS47491_001067</name>
</gene>
<dbReference type="EMBL" id="CAWUHC010000006">
    <property type="protein sequence ID" value="CAK7211273.1"/>
    <property type="molecule type" value="Genomic_DNA"/>
</dbReference>
<feature type="region of interest" description="Disordered" evidence="1">
    <location>
        <begin position="1"/>
        <end position="28"/>
    </location>
</feature>
<proteinExistence type="predicted"/>